<dbReference type="InterPro" id="IPR050638">
    <property type="entry name" value="AA-Vitamin_Transporters"/>
</dbReference>
<feature type="transmembrane region" description="Helical" evidence="5">
    <location>
        <begin position="158"/>
        <end position="177"/>
    </location>
</feature>
<feature type="transmembrane region" description="Helical" evidence="5">
    <location>
        <begin position="219"/>
        <end position="240"/>
    </location>
</feature>
<dbReference type="Proteomes" id="UP001595443">
    <property type="component" value="Unassembled WGS sequence"/>
</dbReference>
<feature type="transmembrane region" description="Helical" evidence="5">
    <location>
        <begin position="133"/>
        <end position="152"/>
    </location>
</feature>
<feature type="transmembrane region" description="Helical" evidence="5">
    <location>
        <begin position="40"/>
        <end position="60"/>
    </location>
</feature>
<protein>
    <submittedName>
        <fullName evidence="7">DMT family transporter</fullName>
    </submittedName>
</protein>
<feature type="domain" description="EamA" evidence="6">
    <location>
        <begin position="17"/>
        <end position="144"/>
    </location>
</feature>
<dbReference type="RefSeq" id="WP_377832015.1">
    <property type="nucleotide sequence ID" value="NZ_JBHRSK010000004.1"/>
</dbReference>
<keyword evidence="8" id="KW-1185">Reference proteome</keyword>
<comment type="subcellular location">
    <subcellularLocation>
        <location evidence="1">Membrane</location>
        <topology evidence="1">Multi-pass membrane protein</topology>
    </subcellularLocation>
</comment>
<evidence type="ECO:0000313" key="8">
    <source>
        <dbReference type="Proteomes" id="UP001595443"/>
    </source>
</evidence>
<gene>
    <name evidence="7" type="ORF">ACFOES_04675</name>
</gene>
<feature type="transmembrane region" description="Helical" evidence="5">
    <location>
        <begin position="98"/>
        <end position="121"/>
    </location>
</feature>
<evidence type="ECO:0000313" key="7">
    <source>
        <dbReference type="EMBL" id="MFC2967379.1"/>
    </source>
</evidence>
<comment type="caution">
    <text evidence="7">The sequence shown here is derived from an EMBL/GenBank/DDBJ whole genome shotgun (WGS) entry which is preliminary data.</text>
</comment>
<evidence type="ECO:0000256" key="5">
    <source>
        <dbReference type="SAM" id="Phobius"/>
    </source>
</evidence>
<feature type="transmembrane region" description="Helical" evidence="5">
    <location>
        <begin position="189"/>
        <end position="207"/>
    </location>
</feature>
<dbReference type="PANTHER" id="PTHR32322:SF9">
    <property type="entry name" value="AMINO-ACID METABOLITE EFFLUX PUMP-RELATED"/>
    <property type="match status" value="1"/>
</dbReference>
<dbReference type="InterPro" id="IPR037185">
    <property type="entry name" value="EmrE-like"/>
</dbReference>
<name>A0ABV7ADG7_9RHOB</name>
<keyword evidence="2 5" id="KW-0812">Transmembrane</keyword>
<dbReference type="InterPro" id="IPR000620">
    <property type="entry name" value="EamA_dom"/>
</dbReference>
<organism evidence="7 8">
    <name type="scientific">Acidimangrovimonas pyrenivorans</name>
    <dbReference type="NCBI Taxonomy" id="2030798"/>
    <lineage>
        <taxon>Bacteria</taxon>
        <taxon>Pseudomonadati</taxon>
        <taxon>Pseudomonadota</taxon>
        <taxon>Alphaproteobacteria</taxon>
        <taxon>Rhodobacterales</taxon>
        <taxon>Paracoccaceae</taxon>
        <taxon>Acidimangrovimonas</taxon>
    </lineage>
</organism>
<evidence type="ECO:0000256" key="3">
    <source>
        <dbReference type="ARBA" id="ARBA00022989"/>
    </source>
</evidence>
<feature type="transmembrane region" description="Helical" evidence="5">
    <location>
        <begin position="252"/>
        <end position="271"/>
    </location>
</feature>
<feature type="transmembrane region" description="Helical" evidence="5">
    <location>
        <begin position="12"/>
        <end position="34"/>
    </location>
</feature>
<feature type="domain" description="EamA" evidence="6">
    <location>
        <begin position="159"/>
        <end position="292"/>
    </location>
</feature>
<evidence type="ECO:0000256" key="2">
    <source>
        <dbReference type="ARBA" id="ARBA00022692"/>
    </source>
</evidence>
<dbReference type="EMBL" id="JBHRSK010000004">
    <property type="protein sequence ID" value="MFC2967379.1"/>
    <property type="molecule type" value="Genomic_DNA"/>
</dbReference>
<feature type="transmembrane region" description="Helical" evidence="5">
    <location>
        <begin position="72"/>
        <end position="92"/>
    </location>
</feature>
<evidence type="ECO:0000259" key="6">
    <source>
        <dbReference type="Pfam" id="PF00892"/>
    </source>
</evidence>
<evidence type="ECO:0000256" key="4">
    <source>
        <dbReference type="ARBA" id="ARBA00023136"/>
    </source>
</evidence>
<proteinExistence type="predicted"/>
<reference evidence="8" key="1">
    <citation type="journal article" date="2019" name="Int. J. Syst. Evol. Microbiol.">
        <title>The Global Catalogue of Microorganisms (GCM) 10K type strain sequencing project: providing services to taxonomists for standard genome sequencing and annotation.</title>
        <authorList>
            <consortium name="The Broad Institute Genomics Platform"/>
            <consortium name="The Broad Institute Genome Sequencing Center for Infectious Disease"/>
            <person name="Wu L."/>
            <person name="Ma J."/>
        </authorList>
    </citation>
    <scope>NUCLEOTIDE SEQUENCE [LARGE SCALE GENOMIC DNA]</scope>
    <source>
        <strain evidence="8">KCTC 62192</strain>
    </source>
</reference>
<dbReference type="PANTHER" id="PTHR32322">
    <property type="entry name" value="INNER MEMBRANE TRANSPORTER"/>
    <property type="match status" value="1"/>
</dbReference>
<feature type="transmembrane region" description="Helical" evidence="5">
    <location>
        <begin position="277"/>
        <end position="298"/>
    </location>
</feature>
<dbReference type="Pfam" id="PF00892">
    <property type="entry name" value="EamA"/>
    <property type="match status" value="2"/>
</dbReference>
<dbReference type="SUPFAM" id="SSF103481">
    <property type="entry name" value="Multidrug resistance efflux transporter EmrE"/>
    <property type="match status" value="2"/>
</dbReference>
<keyword evidence="4 5" id="KW-0472">Membrane</keyword>
<sequence>MSRPVQKTLSARAWAELLLLALIWGGSFLSIRLALDEVGVLTSVAFRVGGAAVVLWVYVLGRRLPLPRRPRVWAAFLVMGLLNNVIPFSLITWGELHIASGLASILNASTAIFGVLVAALVFADERLGPRRALGVLTGFAGVATAVGPSALTGLDLTSLGQLAVLGAASSYACAAAFARASFKGVAPQVAAAGMLTGSTLVLVPAALLRDGAPSLDYSAATWGALVYLAVLASAGAYLLYYRVLAMAGAGNLSLVTLLVSPVAILLGWLVLGETLPRHAFAGFGLLALGLAITDGRLLRRRTTKARTAAEKT</sequence>
<evidence type="ECO:0000256" key="1">
    <source>
        <dbReference type="ARBA" id="ARBA00004141"/>
    </source>
</evidence>
<accession>A0ABV7ADG7</accession>
<keyword evidence="3 5" id="KW-1133">Transmembrane helix</keyword>